<proteinExistence type="predicted"/>
<dbReference type="AlphaFoldDB" id="A0A0W0GAB2"/>
<protein>
    <submittedName>
        <fullName evidence="1">Uncharacterized protein</fullName>
    </submittedName>
</protein>
<dbReference type="EMBL" id="LATX01000685">
    <property type="protein sequence ID" value="KTB45478.1"/>
    <property type="molecule type" value="Genomic_DNA"/>
</dbReference>
<accession>A0A0W0GAB2</accession>
<comment type="caution">
    <text evidence="1">The sequence shown here is derived from an EMBL/GenBank/DDBJ whole genome shotgun (WGS) entry which is preliminary data.</text>
</comment>
<evidence type="ECO:0000313" key="1">
    <source>
        <dbReference type="EMBL" id="KTB45478.1"/>
    </source>
</evidence>
<sequence>MYSSFLCQTILTSIAY</sequence>
<name>A0A0W0GAB2_MONRR</name>
<evidence type="ECO:0000313" key="2">
    <source>
        <dbReference type="Proteomes" id="UP000054988"/>
    </source>
</evidence>
<dbReference type="Proteomes" id="UP000054988">
    <property type="component" value="Unassembled WGS sequence"/>
</dbReference>
<gene>
    <name evidence="1" type="ORF">WG66_1944</name>
</gene>
<reference evidence="1 2" key="1">
    <citation type="submission" date="2015-12" db="EMBL/GenBank/DDBJ databases">
        <title>Draft genome sequence of Moniliophthora roreri, the causal agent of frosty pod rot of cacao.</title>
        <authorList>
            <person name="Aime M.C."/>
            <person name="Diaz-Valderrama J.R."/>
            <person name="Kijpornyongpan T."/>
            <person name="Phillips-Mora W."/>
        </authorList>
    </citation>
    <scope>NUCLEOTIDE SEQUENCE [LARGE SCALE GENOMIC DNA]</scope>
    <source>
        <strain evidence="1 2">MCA 2952</strain>
    </source>
</reference>
<organism evidence="1 2">
    <name type="scientific">Moniliophthora roreri</name>
    <name type="common">Frosty pod rot fungus</name>
    <name type="synonym">Monilia roreri</name>
    <dbReference type="NCBI Taxonomy" id="221103"/>
    <lineage>
        <taxon>Eukaryota</taxon>
        <taxon>Fungi</taxon>
        <taxon>Dikarya</taxon>
        <taxon>Basidiomycota</taxon>
        <taxon>Agaricomycotina</taxon>
        <taxon>Agaricomycetes</taxon>
        <taxon>Agaricomycetidae</taxon>
        <taxon>Agaricales</taxon>
        <taxon>Marasmiineae</taxon>
        <taxon>Marasmiaceae</taxon>
        <taxon>Moniliophthora</taxon>
    </lineage>
</organism>